<evidence type="ECO:0000313" key="3">
    <source>
        <dbReference type="EMBL" id="KAF9581584.1"/>
    </source>
</evidence>
<keyword evidence="1" id="KW-0479">Metal-binding</keyword>
<reference evidence="3" key="1">
    <citation type="journal article" date="2020" name="Fungal Divers.">
        <title>Resolving the Mortierellaceae phylogeny through synthesis of multi-gene phylogenetics and phylogenomics.</title>
        <authorList>
            <person name="Vandepol N."/>
            <person name="Liber J."/>
            <person name="Desiro A."/>
            <person name="Na H."/>
            <person name="Kennedy M."/>
            <person name="Barry K."/>
            <person name="Grigoriev I.V."/>
            <person name="Miller A.N."/>
            <person name="O'Donnell K."/>
            <person name="Stajich J.E."/>
            <person name="Bonito G."/>
        </authorList>
    </citation>
    <scope>NUCLEOTIDE SEQUENCE</scope>
    <source>
        <strain evidence="3">KOD1015</strain>
    </source>
</reference>
<dbReference type="OrthoDB" id="2439141at2759"/>
<comment type="caution">
    <text evidence="3">The sequence shown here is derived from an EMBL/GenBank/DDBJ whole genome shotgun (WGS) entry which is preliminary data.</text>
</comment>
<accession>A0A9P6FUC4</accession>
<gene>
    <name evidence="3" type="ORF">BGW38_001348</name>
</gene>
<keyword evidence="1" id="KW-0862">Zinc</keyword>
<keyword evidence="1" id="KW-0863">Zinc-finger</keyword>
<proteinExistence type="predicted"/>
<dbReference type="Proteomes" id="UP000780801">
    <property type="component" value="Unassembled WGS sequence"/>
</dbReference>
<dbReference type="EMBL" id="JAABOA010001422">
    <property type="protein sequence ID" value="KAF9581584.1"/>
    <property type="molecule type" value="Genomic_DNA"/>
</dbReference>
<evidence type="ECO:0000256" key="1">
    <source>
        <dbReference type="PROSITE-ProRule" id="PRU00042"/>
    </source>
</evidence>
<feature type="domain" description="C2H2-type" evidence="2">
    <location>
        <begin position="83"/>
        <end position="111"/>
    </location>
</feature>
<organism evidence="3 4">
    <name type="scientific">Lunasporangiospora selenospora</name>
    <dbReference type="NCBI Taxonomy" id="979761"/>
    <lineage>
        <taxon>Eukaryota</taxon>
        <taxon>Fungi</taxon>
        <taxon>Fungi incertae sedis</taxon>
        <taxon>Mucoromycota</taxon>
        <taxon>Mortierellomycotina</taxon>
        <taxon>Mortierellomycetes</taxon>
        <taxon>Mortierellales</taxon>
        <taxon>Mortierellaceae</taxon>
        <taxon>Lunasporangiospora</taxon>
    </lineage>
</organism>
<dbReference type="GO" id="GO:0008270">
    <property type="term" value="F:zinc ion binding"/>
    <property type="evidence" value="ECO:0007669"/>
    <property type="project" value="UniProtKB-KW"/>
</dbReference>
<dbReference type="PROSITE" id="PS00028">
    <property type="entry name" value="ZINC_FINGER_C2H2_1"/>
    <property type="match status" value="1"/>
</dbReference>
<evidence type="ECO:0000259" key="2">
    <source>
        <dbReference type="PROSITE" id="PS50157"/>
    </source>
</evidence>
<keyword evidence="4" id="KW-1185">Reference proteome</keyword>
<sequence length="535" mass="60195">MVINSNKANIGMVMLAKNKTAKDRVAKHKVVKGKVVKDKVVKDKVVKDKVAKDKVAEVKFAKGKITNVRVVKGKVVKGKVGDCSCSLCSSKFSSLSSLRNHRFESHDGDKCRLFPLNYPRSCSWCSEDELFDGANQLGSHAYRCTCWPVKSLASQSDWELVDMKLLRTTRHPETADFIKKLFGHAIVKLPDGTRVNTFLSKADQSLLDDEGMTVQISPLFSRTEPKVDDLELIVALESCRYRRLTKKSDYELIEEDDAFWYTPFTNNSDKVARRLQSCLIQSADNVILCLKVEVYGRAPDEDPHGDASVALPDVKPFKIINQKFNNANQLMIGTVRWNALVTLAVDLTTGDIIVGPHNTVFMPHQNSHLWLKKGAEQDLFNNTVRQTRSNFDDETTFGHHAAIHPRFNKFDCRPVTLADLWAFKKKSRWSGVKLAAYIFYKLYAKEKILKTEVGEKLALIKDGNGEVETDCDGIWSNLKRLADIMRDEEGRPVSAKMGKELRSLADKVCHEQSRINQTIVVPQVMATISGMLSGV</sequence>
<dbReference type="AlphaFoldDB" id="A0A9P6FUC4"/>
<dbReference type="InterPro" id="IPR013087">
    <property type="entry name" value="Znf_C2H2_type"/>
</dbReference>
<dbReference type="PROSITE" id="PS50157">
    <property type="entry name" value="ZINC_FINGER_C2H2_2"/>
    <property type="match status" value="1"/>
</dbReference>
<name>A0A9P6FUC4_9FUNG</name>
<evidence type="ECO:0000313" key="4">
    <source>
        <dbReference type="Proteomes" id="UP000780801"/>
    </source>
</evidence>
<protein>
    <recommendedName>
        <fullName evidence="2">C2H2-type domain-containing protein</fullName>
    </recommendedName>
</protein>